<accession>A0ABP1QCK6</accession>
<comment type="caution">
    <text evidence="2">The sequence shown here is derived from an EMBL/GenBank/DDBJ whole genome shotgun (WGS) entry which is preliminary data.</text>
</comment>
<organism evidence="2 3">
    <name type="scientific">Orchesella dallaii</name>
    <dbReference type="NCBI Taxonomy" id="48710"/>
    <lineage>
        <taxon>Eukaryota</taxon>
        <taxon>Metazoa</taxon>
        <taxon>Ecdysozoa</taxon>
        <taxon>Arthropoda</taxon>
        <taxon>Hexapoda</taxon>
        <taxon>Collembola</taxon>
        <taxon>Entomobryomorpha</taxon>
        <taxon>Entomobryoidea</taxon>
        <taxon>Orchesellidae</taxon>
        <taxon>Orchesellinae</taxon>
        <taxon>Orchesella</taxon>
    </lineage>
</organism>
<feature type="compositionally biased region" description="Polar residues" evidence="1">
    <location>
        <begin position="72"/>
        <end position="81"/>
    </location>
</feature>
<protein>
    <submittedName>
        <fullName evidence="2">Uncharacterized protein</fullName>
    </submittedName>
</protein>
<evidence type="ECO:0000313" key="2">
    <source>
        <dbReference type="EMBL" id="CAL8098091.1"/>
    </source>
</evidence>
<evidence type="ECO:0000256" key="1">
    <source>
        <dbReference type="SAM" id="MobiDB-lite"/>
    </source>
</evidence>
<feature type="region of interest" description="Disordered" evidence="1">
    <location>
        <begin position="52"/>
        <end position="99"/>
    </location>
</feature>
<dbReference type="EMBL" id="CAXLJM020000030">
    <property type="protein sequence ID" value="CAL8098091.1"/>
    <property type="molecule type" value="Genomic_DNA"/>
</dbReference>
<reference evidence="2 3" key="1">
    <citation type="submission" date="2024-08" db="EMBL/GenBank/DDBJ databases">
        <authorList>
            <person name="Cucini C."/>
            <person name="Frati F."/>
        </authorList>
    </citation>
    <scope>NUCLEOTIDE SEQUENCE [LARGE SCALE GENOMIC DNA]</scope>
</reference>
<keyword evidence="3" id="KW-1185">Reference proteome</keyword>
<gene>
    <name evidence="2" type="ORF">ODALV1_LOCUS9827</name>
</gene>
<dbReference type="Proteomes" id="UP001642540">
    <property type="component" value="Unassembled WGS sequence"/>
</dbReference>
<evidence type="ECO:0000313" key="3">
    <source>
        <dbReference type="Proteomes" id="UP001642540"/>
    </source>
</evidence>
<sequence length="99" mass="10839">MKRHVDHMLCGEADTVRESEMPPSCPPTAVNSPVLIPTPSPCSTIVMPSPVVPGSPEATPQTIVPDPVAVETPTSSQQQQGRRYETRPNRRPPIRLQYN</sequence>
<name>A0ABP1QCK6_9HEXA</name>
<proteinExistence type="predicted"/>